<dbReference type="EMBL" id="PKUS01000012">
    <property type="protein sequence ID" value="PLW68638.1"/>
    <property type="molecule type" value="Genomic_DNA"/>
</dbReference>
<organism evidence="2 3">
    <name type="scientific">Pseudohalioglobus lutimaris</name>
    <dbReference type="NCBI Taxonomy" id="1737061"/>
    <lineage>
        <taxon>Bacteria</taxon>
        <taxon>Pseudomonadati</taxon>
        <taxon>Pseudomonadota</taxon>
        <taxon>Gammaproteobacteria</taxon>
        <taxon>Cellvibrionales</taxon>
        <taxon>Halieaceae</taxon>
        <taxon>Pseudohalioglobus</taxon>
    </lineage>
</organism>
<feature type="domain" description="Autotransporter" evidence="1">
    <location>
        <begin position="165"/>
        <end position="477"/>
    </location>
</feature>
<dbReference type="InterPro" id="IPR036709">
    <property type="entry name" value="Autotransporte_beta_dom_sf"/>
</dbReference>
<keyword evidence="3" id="KW-1185">Reference proteome</keyword>
<evidence type="ECO:0000313" key="2">
    <source>
        <dbReference type="EMBL" id="PLW68638.1"/>
    </source>
</evidence>
<dbReference type="SUPFAM" id="SSF103515">
    <property type="entry name" value="Autotransporter"/>
    <property type="match status" value="1"/>
</dbReference>
<dbReference type="Gene3D" id="2.40.128.130">
    <property type="entry name" value="Autotransporter beta-domain"/>
    <property type="match status" value="1"/>
</dbReference>
<name>A0A2N5X2D3_9GAMM</name>
<dbReference type="Pfam" id="PF03797">
    <property type="entry name" value="Autotransporter"/>
    <property type="match status" value="1"/>
</dbReference>
<dbReference type="PROSITE" id="PS51208">
    <property type="entry name" value="AUTOTRANSPORTER"/>
    <property type="match status" value="1"/>
</dbReference>
<evidence type="ECO:0000259" key="1">
    <source>
        <dbReference type="PROSITE" id="PS51208"/>
    </source>
</evidence>
<dbReference type="SMART" id="SM00869">
    <property type="entry name" value="Autotransporter"/>
    <property type="match status" value="1"/>
</dbReference>
<sequence length="477" mass="50166">MTIAAHSQAQTQTQDTTLGSVVAGADNSTDLQVGTGNVVQLTCGQMLDKYRPVAGDIRPAETAEEDLFFRCNEMVTTANALANNDGPTGNNLGWSSGQLAEAMQQLTGEEQVSKGSLASETSNGQFANIGMRLDAIRAGARSTAGGVNLAMNGTPVVGGNAGEEGDGLGWGWFLNGAYGFGERDGTQVEDEYDYDSYGATLGFDYMFDSGLVAGVAAGYADYEVDFDNSRSSLAGNSLTSTVSGGGFELDGYSLSAYLIGNLGRFYVDGLVSYGSNDYETERVVRYQGAADGSGRGQNLDIDRTMSGKTDSDTLGLGLSTGTTFELGGFDLGVDLGLSYLDITVDGYTEKDSAVNGGLNLAYGDQDIESLVSTLGAQLTRSFSTSSGVLVPYARADWHHEFKNDARMVDARYASQEVGQSFNLNVGSDDPDTDYFSVGLGVAAVFANNIQAFVDYRTTLGLEDVSANLFTIGVRGSF</sequence>
<protein>
    <recommendedName>
        <fullName evidence="1">Autotransporter domain-containing protein</fullName>
    </recommendedName>
</protein>
<proteinExistence type="predicted"/>
<dbReference type="Proteomes" id="UP000235005">
    <property type="component" value="Unassembled WGS sequence"/>
</dbReference>
<reference evidence="2 3" key="1">
    <citation type="submission" date="2018-01" db="EMBL/GenBank/DDBJ databases">
        <title>The draft genome sequence of Halioglobus lutimaris HF004.</title>
        <authorList>
            <person name="Du Z.-J."/>
            <person name="Shi M.-J."/>
        </authorList>
    </citation>
    <scope>NUCLEOTIDE SEQUENCE [LARGE SCALE GENOMIC DNA]</scope>
    <source>
        <strain evidence="2 3">HF004</strain>
    </source>
</reference>
<evidence type="ECO:0000313" key="3">
    <source>
        <dbReference type="Proteomes" id="UP000235005"/>
    </source>
</evidence>
<dbReference type="AlphaFoldDB" id="A0A2N5X2D3"/>
<accession>A0A2N5X2D3</accession>
<gene>
    <name evidence="2" type="ORF">C0039_11530</name>
</gene>
<comment type="caution">
    <text evidence="2">The sequence shown here is derived from an EMBL/GenBank/DDBJ whole genome shotgun (WGS) entry which is preliminary data.</text>
</comment>
<dbReference type="InterPro" id="IPR005546">
    <property type="entry name" value="Autotransporte_beta"/>
</dbReference>